<accession>A0A1E3L4Z9</accession>
<protein>
    <recommendedName>
        <fullName evidence="5">DUF4309 domain-containing protein</fullName>
    </recommendedName>
</protein>
<evidence type="ECO:0008006" key="5">
    <source>
        <dbReference type="Google" id="ProtNLM"/>
    </source>
</evidence>
<dbReference type="AlphaFoldDB" id="A0A1E3L4Z9"/>
<evidence type="ECO:0000256" key="2">
    <source>
        <dbReference type="SAM" id="Phobius"/>
    </source>
</evidence>
<evidence type="ECO:0000256" key="1">
    <source>
        <dbReference type="SAM" id="MobiDB-lite"/>
    </source>
</evidence>
<name>A0A1E3L4Z9_9BACL</name>
<feature type="compositionally biased region" description="Low complexity" evidence="1">
    <location>
        <begin position="42"/>
        <end position="57"/>
    </location>
</feature>
<evidence type="ECO:0000313" key="3">
    <source>
        <dbReference type="EMBL" id="ODP28826.1"/>
    </source>
</evidence>
<feature type="region of interest" description="Disordered" evidence="1">
    <location>
        <begin position="42"/>
        <end position="99"/>
    </location>
</feature>
<dbReference type="EMBL" id="MDER01000034">
    <property type="protein sequence ID" value="ODP28826.1"/>
    <property type="molecule type" value="Genomic_DNA"/>
</dbReference>
<keyword evidence="4" id="KW-1185">Reference proteome</keyword>
<keyword evidence="2" id="KW-0812">Transmembrane</keyword>
<comment type="caution">
    <text evidence="3">The sequence shown here is derived from an EMBL/GenBank/DDBJ whole genome shotgun (WGS) entry which is preliminary data.</text>
</comment>
<feature type="compositionally biased region" description="Polar residues" evidence="1">
    <location>
        <begin position="58"/>
        <end position="81"/>
    </location>
</feature>
<reference evidence="3 4" key="1">
    <citation type="submission" date="2016-08" db="EMBL/GenBank/DDBJ databases">
        <title>Genome sequencing of Paenibacillus sp. TI45-13ar, isolated from Korean traditional nuruk.</title>
        <authorList>
            <person name="Kim S.-J."/>
        </authorList>
    </citation>
    <scope>NUCLEOTIDE SEQUENCE [LARGE SCALE GENOMIC DNA]</scope>
    <source>
        <strain evidence="3 4">TI45-13ar</strain>
    </source>
</reference>
<dbReference type="Proteomes" id="UP000094578">
    <property type="component" value="Unassembled WGS sequence"/>
</dbReference>
<dbReference type="Pfam" id="PF14172">
    <property type="entry name" value="DUF4309"/>
    <property type="match status" value="1"/>
</dbReference>
<evidence type="ECO:0000313" key="4">
    <source>
        <dbReference type="Proteomes" id="UP000094578"/>
    </source>
</evidence>
<dbReference type="STRING" id="1886670.PTI45_01802"/>
<organism evidence="3 4">
    <name type="scientific">Paenibacillus nuruki</name>
    <dbReference type="NCBI Taxonomy" id="1886670"/>
    <lineage>
        <taxon>Bacteria</taxon>
        <taxon>Bacillati</taxon>
        <taxon>Bacillota</taxon>
        <taxon>Bacilli</taxon>
        <taxon>Bacillales</taxon>
        <taxon>Paenibacillaceae</taxon>
        <taxon>Paenibacillus</taxon>
    </lineage>
</organism>
<sequence>MNRSTRKNNDNQQWSRLQISSGLWKISLLIVGLMIVAGCGNSQQQATPTTSGSTTPSDNNIVEPSVTASTPATAEPQSSEETIPEQSTQSEDTDDTDTFSGTTILKAAKEGTLPDLPKGLALGSSRETLFQLKGKPELGDTDVPMLSYGTFDVAFDGKDKIVELTSSADAYKKLKMDTIITELGKPDEKNDTSKDVAYTAEATYQMTNQDIPKYFLVFSYHTQTQKIQYVRLYEEIQ</sequence>
<gene>
    <name evidence="3" type="ORF">PTI45_01802</name>
</gene>
<proteinExistence type="predicted"/>
<keyword evidence="2" id="KW-0472">Membrane</keyword>
<keyword evidence="2" id="KW-1133">Transmembrane helix</keyword>
<feature type="transmembrane region" description="Helical" evidence="2">
    <location>
        <begin position="21"/>
        <end position="38"/>
    </location>
</feature>
<dbReference type="RefSeq" id="WP_069327228.1">
    <property type="nucleotide sequence ID" value="NZ_MDER01000034.1"/>
</dbReference>
<dbReference type="InterPro" id="IPR025453">
    <property type="entry name" value="DUF4309"/>
</dbReference>